<organism evidence="1 2">
    <name type="scientific">Comamonas endophytica</name>
    <dbReference type="NCBI Taxonomy" id="2949090"/>
    <lineage>
        <taxon>Bacteria</taxon>
        <taxon>Pseudomonadati</taxon>
        <taxon>Pseudomonadota</taxon>
        <taxon>Betaproteobacteria</taxon>
        <taxon>Burkholderiales</taxon>
        <taxon>Comamonadaceae</taxon>
        <taxon>Comamonas</taxon>
    </lineage>
</organism>
<sequence length="182" mass="20572">MKKLFATHTSNKYRSILLRDFSKWPLISKNINRTSMLDAGFSADFEFDPDGGRKNNLPDICTVYLPGVLAFKEELKDELFPESSCGIELLPITVSDEPWLLLNCLQTVSEFDAAASEVLRGLNGEIYSVLKIRVTDPKAQTWDIFTFQESNRGQLFVTNAFRERVGKLGLKGIDFKEIGEIV</sequence>
<dbReference type="EMBL" id="CP106881">
    <property type="protein sequence ID" value="UYG52225.1"/>
    <property type="molecule type" value="Genomic_DNA"/>
</dbReference>
<keyword evidence="2" id="KW-1185">Reference proteome</keyword>
<name>A0ABY6GD48_9BURK</name>
<evidence type="ECO:0000313" key="2">
    <source>
        <dbReference type="Proteomes" id="UP001162800"/>
    </source>
</evidence>
<dbReference type="RefSeq" id="WP_231044252.1">
    <property type="nucleotide sequence ID" value="NZ_CP106881.1"/>
</dbReference>
<reference evidence="1" key="1">
    <citation type="submission" date="2022-09" db="EMBL/GenBank/DDBJ databases">
        <title>The complete genome of Acidovorax sp. 5MLIR.</title>
        <authorList>
            <person name="Liu L."/>
            <person name="Yue J."/>
            <person name="Yang F."/>
            <person name="Yuan J."/>
            <person name="Li L."/>
        </authorList>
    </citation>
    <scope>NUCLEOTIDE SEQUENCE</scope>
    <source>
        <strain evidence="1">5MLIR</strain>
    </source>
</reference>
<protein>
    <submittedName>
        <fullName evidence="1">Uncharacterized protein</fullName>
    </submittedName>
</protein>
<evidence type="ECO:0000313" key="1">
    <source>
        <dbReference type="EMBL" id="UYG52225.1"/>
    </source>
</evidence>
<gene>
    <name evidence="1" type="ORF">M9799_03010</name>
</gene>
<accession>A0ABY6GD48</accession>
<dbReference type="Proteomes" id="UP001162800">
    <property type="component" value="Chromosome"/>
</dbReference>
<proteinExistence type="predicted"/>